<dbReference type="Gene3D" id="3.30.70.3290">
    <property type="match status" value="1"/>
</dbReference>
<dbReference type="PANTHER" id="PTHR43775">
    <property type="entry name" value="FATTY ACID SYNTHASE"/>
    <property type="match status" value="1"/>
</dbReference>
<evidence type="ECO:0000259" key="2">
    <source>
        <dbReference type="SMART" id="SM00829"/>
    </source>
</evidence>
<dbReference type="SUPFAM" id="SSF52151">
    <property type="entry name" value="FabD/lysophospholipase-like"/>
    <property type="match status" value="1"/>
</dbReference>
<evidence type="ECO:0000259" key="1">
    <source>
        <dbReference type="SMART" id="SM00827"/>
    </source>
</evidence>
<dbReference type="AlphaFoldDB" id="A0A0L7L1D1"/>
<dbReference type="Gene3D" id="3.40.366.10">
    <property type="entry name" value="Malonyl-Coenzyme A Acyl Carrier Protein, domain 2"/>
    <property type="match status" value="1"/>
</dbReference>
<dbReference type="Pfam" id="PF00698">
    <property type="entry name" value="Acyl_transf_1"/>
    <property type="match status" value="1"/>
</dbReference>
<keyword evidence="4" id="KW-1185">Reference proteome</keyword>
<evidence type="ECO:0000313" key="3">
    <source>
        <dbReference type="EMBL" id="KOB69292.1"/>
    </source>
</evidence>
<dbReference type="InterPro" id="IPR016035">
    <property type="entry name" value="Acyl_Trfase/lysoPLipase"/>
</dbReference>
<sequence>VSKMCPREIEIACHNSADSCTISGPADAMKTFVSELVAKGIFAKEVPCSNIAYHSRYIAKAVIKTPKARSDKWVSTSVPQDRWEEEAAKFSSAEYHTNNLLSPVLFEETSKLIPSNAVLVEIAPHGLLQAILKRSLPDSCTNIPLTRRGHTDSPRMILEAVGKLYMKGYNPKVQVLYPKVEFPVSTGTPFLSYVVDWVHRKTQLPFSYALVAAWDTLAMTLNVPRKQLSVVFSDVHFHAQPVLHDQQSIKLVVSMHRGSGQFEIMDGNFKVATGFINRDLNPIQKPDVKSTGDDSLELNSRDVYQLFYERDYAYSGAFRSIHKANESLTEAYLLWNDNWVTFIDGMLQLNALRQPHNAVSEPSQITSMFIDVKEHLQYITNKYDTEIVKAHVSVVSDLTRCGGILMKNLKFHDLPPSIEKQVDLKTLRFVPRFQSNIDTFTSLLIFTQIVAENINNNVIKIVGIDLHYKDFALFEEMKRVALVDIPGIRVELKKVIKDTLSQTSSENIVKEADLLLVQDLSNDDQVTQMLQHSSCNDVFLINDNQNTTIDIKTTGAYKIVSALTNKNNGKCLELIRFRPAVPTTLTTSVIACSEKDFPSLIAARSKLSPQNSLLILSSYPPFSGLKNLVKEWRKDSSRNNINLIMVNDTKDSRQLAISPGDLAYGILDNAVWGGEYYLPLEEYLEKDSDIILRSEVIGNLESLKWVQAPASTKSGVLVKVHYAGINKNDILRSSGVIRMRNENSAFGMEFSGVTKSGERVMGLVSNGAAQSHVIAQPDFIWPVPLYWTLEDAATIPLAYVYAYYCLHIKVTKVGKEEDIGNSREASFTDMVLRATGGIGCDIVVCCLKGDLKNTYDTFRIHNQENFTFGMHLLTKDRTYTQVDISSIFFKPKVGEVKYLQTLVSEGIASGAVRPLSRVTYDLQEVSRAFHLLAASRVIISEETNSRTTLEDLGIQLEKSQAISSFLRDVHNISIDEEVIPSLSVHSINQIEEKTIDTKFEDVEGLGSFFSFVDPDELLATTELVFLPTLTNSSTMRDDECGVNQTYICIVPGLEGHHERFRSLCERLKLPALVLQPGLGHLQETIEELALRYSKVHISNLKILKC</sequence>
<proteinExistence type="predicted"/>
<evidence type="ECO:0008006" key="5">
    <source>
        <dbReference type="Google" id="ProtNLM"/>
    </source>
</evidence>
<dbReference type="GO" id="GO:0016491">
    <property type="term" value="F:oxidoreductase activity"/>
    <property type="evidence" value="ECO:0007669"/>
    <property type="project" value="InterPro"/>
</dbReference>
<dbReference type="InterPro" id="IPR020843">
    <property type="entry name" value="ER"/>
</dbReference>
<accession>A0A0L7L1D1</accession>
<dbReference type="PANTHER" id="PTHR43775:SF23">
    <property type="entry name" value="FATTY ACID SYNTHASE 3"/>
    <property type="match status" value="1"/>
</dbReference>
<feature type="domain" description="Malonyl-CoA:ACP transacylase (MAT)" evidence="1">
    <location>
        <begin position="1"/>
        <end position="150"/>
    </location>
</feature>
<dbReference type="CDD" id="cd05195">
    <property type="entry name" value="enoyl_red"/>
    <property type="match status" value="1"/>
</dbReference>
<dbReference type="InterPro" id="IPR050091">
    <property type="entry name" value="PKS_NRPS_Biosynth_Enz"/>
</dbReference>
<dbReference type="STRING" id="104452.A0A0L7L1D1"/>
<comment type="caution">
    <text evidence="3">The sequence shown here is derived from an EMBL/GenBank/DDBJ whole genome shotgun (WGS) entry which is preliminary data.</text>
</comment>
<dbReference type="Proteomes" id="UP000037510">
    <property type="component" value="Unassembled WGS sequence"/>
</dbReference>
<protein>
    <recommendedName>
        <fullName evidence="5">Fatty acid synthase</fullName>
    </recommendedName>
</protein>
<dbReference type="InterPro" id="IPR001227">
    <property type="entry name" value="Ac_transferase_dom_sf"/>
</dbReference>
<evidence type="ECO:0000313" key="4">
    <source>
        <dbReference type="Proteomes" id="UP000037510"/>
    </source>
</evidence>
<dbReference type="Gene3D" id="3.90.180.10">
    <property type="entry name" value="Medium-chain alcohol dehydrogenases, catalytic domain"/>
    <property type="match status" value="2"/>
</dbReference>
<gene>
    <name evidence="3" type="ORF">OBRU01_10567</name>
</gene>
<reference evidence="3 4" key="1">
    <citation type="journal article" date="2015" name="Genome Biol. Evol.">
        <title>The genome of winter moth (Operophtera brumata) provides a genomic perspective on sexual dimorphism and phenology.</title>
        <authorList>
            <person name="Derks M.F."/>
            <person name="Smit S."/>
            <person name="Salis L."/>
            <person name="Schijlen E."/>
            <person name="Bossers A."/>
            <person name="Mateman C."/>
            <person name="Pijl A.S."/>
            <person name="de Ridder D."/>
            <person name="Groenen M.A."/>
            <person name="Visser M.E."/>
            <person name="Megens H.J."/>
        </authorList>
    </citation>
    <scope>NUCLEOTIDE SEQUENCE [LARGE SCALE GENOMIC DNA]</scope>
    <source>
        <strain evidence="3">WM2013NL</strain>
        <tissue evidence="3">Head and thorax</tissue>
    </source>
</reference>
<dbReference type="Gene3D" id="3.40.50.720">
    <property type="entry name" value="NAD(P)-binding Rossmann-like Domain"/>
    <property type="match status" value="1"/>
</dbReference>
<dbReference type="InterPro" id="IPR011032">
    <property type="entry name" value="GroES-like_sf"/>
</dbReference>
<dbReference type="InterPro" id="IPR014043">
    <property type="entry name" value="Acyl_transferase_dom"/>
</dbReference>
<dbReference type="EMBL" id="JTDY01003591">
    <property type="protein sequence ID" value="KOB69292.1"/>
    <property type="molecule type" value="Genomic_DNA"/>
</dbReference>
<organism evidence="3 4">
    <name type="scientific">Operophtera brumata</name>
    <name type="common">Winter moth</name>
    <name type="synonym">Phalaena brumata</name>
    <dbReference type="NCBI Taxonomy" id="104452"/>
    <lineage>
        <taxon>Eukaryota</taxon>
        <taxon>Metazoa</taxon>
        <taxon>Ecdysozoa</taxon>
        <taxon>Arthropoda</taxon>
        <taxon>Hexapoda</taxon>
        <taxon>Insecta</taxon>
        <taxon>Pterygota</taxon>
        <taxon>Neoptera</taxon>
        <taxon>Endopterygota</taxon>
        <taxon>Lepidoptera</taxon>
        <taxon>Glossata</taxon>
        <taxon>Ditrysia</taxon>
        <taxon>Geometroidea</taxon>
        <taxon>Geometridae</taxon>
        <taxon>Larentiinae</taxon>
        <taxon>Operophtera</taxon>
    </lineage>
</organism>
<feature type="non-terminal residue" evidence="3">
    <location>
        <position position="1"/>
    </location>
</feature>
<name>A0A0L7L1D1_OPEBR</name>
<dbReference type="InterPro" id="IPR042104">
    <property type="entry name" value="PKS_dehydratase_sf"/>
</dbReference>
<dbReference type="GO" id="GO:0006633">
    <property type="term" value="P:fatty acid biosynthetic process"/>
    <property type="evidence" value="ECO:0007669"/>
    <property type="project" value="TreeGrafter"/>
</dbReference>
<dbReference type="GO" id="GO:0004312">
    <property type="term" value="F:fatty acid synthase activity"/>
    <property type="evidence" value="ECO:0007669"/>
    <property type="project" value="TreeGrafter"/>
</dbReference>
<feature type="domain" description="Enoyl reductase (ER)" evidence="2">
    <location>
        <begin position="698"/>
        <end position="939"/>
    </location>
</feature>
<dbReference type="SUPFAM" id="SSF50129">
    <property type="entry name" value="GroES-like"/>
    <property type="match status" value="1"/>
</dbReference>
<dbReference type="SMART" id="SM00829">
    <property type="entry name" value="PKS_ER"/>
    <property type="match status" value="1"/>
</dbReference>
<dbReference type="SMART" id="SM00827">
    <property type="entry name" value="PKS_AT"/>
    <property type="match status" value="1"/>
</dbReference>
<dbReference type="Gene3D" id="3.10.129.110">
    <property type="entry name" value="Polyketide synthase dehydratase"/>
    <property type="match status" value="1"/>
</dbReference>